<gene>
    <name evidence="4" type="ORF">EAH73_19700</name>
</gene>
<sequence length="848" mass="89870">MPTPYPVPHRFRWYALAGLGLLGLGTAALRPAAGGPDEVVRRLVQGVQLYYAAARPEKAYLHLDQDGYAAGETVWYGAYLVDGEQHRPDSLSQVLHVELVSAQRRVVLRQALHLAGGRAPGALALPDTLAPGTYQLRAYTDWMRNAGPDYFYQRRLHVWPAASPAAEGPGAPDARADERATAAAARTEARRLGAPPDVQFFPEGGSLVAGLESTIAFKAVDYAGRGLEVTGQVLDAQDQPVATFRSAHLGMGTFQLTPQPGQRYRAVVAPPEGKPLVVPLPAARASGYALRVTPEPNAYRVSIRQRGAPGGQVLLLGQVRGAIGYLGQGTVAGQDEFMVRIPRAKFAAGIVHFTVFDGAGVPQAERLAFAPEAAPLRVALAPDRPAYGPREAVRLRVAVTDAAGQPVGATHLSVAVADAAGAPTAAETIATSLLLTSDLVGYVEDPGYYFENPTAATAGALDALLLTQGWRRFAWQDVLAGQAPPRPFGAAQSLGLRGQVLTPGGKPVPNARLVLLRGQPRRLVLPATTDDQGRFLFNGLGGCADTARFTLQARTARGGANVVLRLDAGPPVAAGALPPLPRLPTPAEAGALRGAQAQVAADRRFRRDTAKTILLGNVSVRGRKAVVMDSRRIYNPLNATVLRLDDPAFMAVSNLTLFQVLQGRIPGVNVTGAEPNMVVQIRGPSSIQGSNRPLFVLDGLPVDQDVLSFFPARDVETIEVLKGAEAAIYGTRGAGGVIAVYTRRGAPSYQPSMELAPGILAVYSNGYACPRQFYQPRYDRPQPAAAPADPRRRTLYWNPDVRTNAAGEAELTFYTADAAGRFQLVAQGVSVGGQPVLGRGALQVAPRP</sequence>
<keyword evidence="2" id="KW-0812">Transmembrane</keyword>
<dbReference type="InterPro" id="IPR008969">
    <property type="entry name" value="CarboxyPept-like_regulatory"/>
</dbReference>
<comment type="caution">
    <text evidence="4">The sequence shown here is derived from an EMBL/GenBank/DDBJ whole genome shotgun (WGS) entry which is preliminary data.</text>
</comment>
<dbReference type="InterPro" id="IPR039426">
    <property type="entry name" value="TonB-dep_rcpt-like"/>
</dbReference>
<keyword evidence="2" id="KW-0998">Cell outer membrane</keyword>
<dbReference type="SUPFAM" id="SSF49464">
    <property type="entry name" value="Carboxypeptidase regulatory domain-like"/>
    <property type="match status" value="1"/>
</dbReference>
<evidence type="ECO:0000256" key="2">
    <source>
        <dbReference type="PROSITE-ProRule" id="PRU01360"/>
    </source>
</evidence>
<dbReference type="InterPro" id="IPR037066">
    <property type="entry name" value="Plug_dom_sf"/>
</dbReference>
<comment type="similarity">
    <text evidence="2">Belongs to the TonB-dependent receptor family.</text>
</comment>
<keyword evidence="2" id="KW-0472">Membrane</keyword>
<dbReference type="EMBL" id="RCYZ01000009">
    <property type="protein sequence ID" value="TPG62419.1"/>
    <property type="molecule type" value="Genomic_DNA"/>
</dbReference>
<comment type="subcellular location">
    <subcellularLocation>
        <location evidence="2">Cell outer membrane</location>
        <topology evidence="2">Multi-pass membrane protein</topology>
    </subcellularLocation>
</comment>
<dbReference type="InterPro" id="IPR012910">
    <property type="entry name" value="Plug_dom"/>
</dbReference>
<dbReference type="PROSITE" id="PS52016">
    <property type="entry name" value="TONB_DEPENDENT_REC_3"/>
    <property type="match status" value="1"/>
</dbReference>
<name>A0A502GJT0_9BACT</name>
<keyword evidence="2" id="KW-0813">Transport</keyword>
<evidence type="ECO:0000259" key="3">
    <source>
        <dbReference type="Pfam" id="PF07715"/>
    </source>
</evidence>
<dbReference type="Pfam" id="PF07715">
    <property type="entry name" value="Plug"/>
    <property type="match status" value="1"/>
</dbReference>
<dbReference type="RefSeq" id="WP_140469155.1">
    <property type="nucleotide sequence ID" value="NZ_RCYZ01000009.1"/>
</dbReference>
<dbReference type="Proteomes" id="UP000317646">
    <property type="component" value="Unassembled WGS sequence"/>
</dbReference>
<dbReference type="GO" id="GO:0044718">
    <property type="term" value="P:siderophore transmembrane transport"/>
    <property type="evidence" value="ECO:0007669"/>
    <property type="project" value="TreeGrafter"/>
</dbReference>
<dbReference type="GO" id="GO:0009279">
    <property type="term" value="C:cell outer membrane"/>
    <property type="evidence" value="ECO:0007669"/>
    <property type="project" value="UniProtKB-SubCell"/>
</dbReference>
<feature type="domain" description="TonB-dependent receptor plug" evidence="3">
    <location>
        <begin position="655"/>
        <end position="737"/>
    </location>
</feature>
<keyword evidence="2" id="KW-1134">Transmembrane beta strand</keyword>
<dbReference type="Gene3D" id="2.170.130.10">
    <property type="entry name" value="TonB-dependent receptor, plug domain"/>
    <property type="match status" value="1"/>
</dbReference>
<proteinExistence type="inferred from homology"/>
<evidence type="ECO:0000313" key="5">
    <source>
        <dbReference type="Proteomes" id="UP000317646"/>
    </source>
</evidence>
<dbReference type="SUPFAM" id="SSF56935">
    <property type="entry name" value="Porins"/>
    <property type="match status" value="1"/>
</dbReference>
<keyword evidence="1" id="KW-0732">Signal</keyword>
<accession>A0A502GJT0</accession>
<protein>
    <recommendedName>
        <fullName evidence="3">TonB-dependent receptor plug domain-containing protein</fullName>
    </recommendedName>
</protein>
<dbReference type="GO" id="GO:0015344">
    <property type="term" value="F:siderophore uptake transmembrane transporter activity"/>
    <property type="evidence" value="ECO:0007669"/>
    <property type="project" value="TreeGrafter"/>
</dbReference>
<evidence type="ECO:0000313" key="4">
    <source>
        <dbReference type="EMBL" id="TPG62419.1"/>
    </source>
</evidence>
<dbReference type="PANTHER" id="PTHR30069">
    <property type="entry name" value="TONB-DEPENDENT OUTER MEMBRANE RECEPTOR"/>
    <property type="match status" value="1"/>
</dbReference>
<dbReference type="AlphaFoldDB" id="A0A502GJT0"/>
<keyword evidence="5" id="KW-1185">Reference proteome</keyword>
<organism evidence="4 5">
    <name type="scientific">Hymenobacter nivis</name>
    <dbReference type="NCBI Taxonomy" id="1850093"/>
    <lineage>
        <taxon>Bacteria</taxon>
        <taxon>Pseudomonadati</taxon>
        <taxon>Bacteroidota</taxon>
        <taxon>Cytophagia</taxon>
        <taxon>Cytophagales</taxon>
        <taxon>Hymenobacteraceae</taxon>
        <taxon>Hymenobacter</taxon>
    </lineage>
</organism>
<reference evidence="4 5" key="1">
    <citation type="journal article" date="2019" name="Environ. Microbiol.">
        <title>Species interactions and distinct microbial communities in high Arctic permafrost affected cryosols are associated with the CH4 and CO2 gas fluxes.</title>
        <authorList>
            <person name="Altshuler I."/>
            <person name="Hamel J."/>
            <person name="Turney S."/>
            <person name="Magnuson E."/>
            <person name="Levesque R."/>
            <person name="Greer C."/>
            <person name="Whyte L.G."/>
        </authorList>
    </citation>
    <scope>NUCLEOTIDE SEQUENCE [LARGE SCALE GENOMIC DNA]</scope>
    <source>
        <strain evidence="4 5">S9.2P</strain>
    </source>
</reference>
<dbReference type="PANTHER" id="PTHR30069:SF29">
    <property type="entry name" value="HEMOGLOBIN AND HEMOGLOBIN-HAPTOGLOBIN-BINDING PROTEIN 1-RELATED"/>
    <property type="match status" value="1"/>
</dbReference>
<dbReference type="OrthoDB" id="679547at2"/>
<evidence type="ECO:0000256" key="1">
    <source>
        <dbReference type="ARBA" id="ARBA00022729"/>
    </source>
</evidence>